<dbReference type="CDD" id="cd00038">
    <property type="entry name" value="CAP_ED"/>
    <property type="match status" value="1"/>
</dbReference>
<dbReference type="RefSeq" id="WP_304375280.1">
    <property type="nucleotide sequence ID" value="NZ_JAUOZU010000005.1"/>
</dbReference>
<dbReference type="PROSITE" id="PS51063">
    <property type="entry name" value="HTH_CRP_2"/>
    <property type="match status" value="1"/>
</dbReference>
<dbReference type="InterPro" id="IPR012318">
    <property type="entry name" value="HTH_CRP"/>
</dbReference>
<dbReference type="Gene3D" id="1.10.10.10">
    <property type="entry name" value="Winged helix-like DNA-binding domain superfamily/Winged helix DNA-binding domain"/>
    <property type="match status" value="1"/>
</dbReference>
<reference evidence="5" key="2">
    <citation type="submission" date="2023-07" db="EMBL/GenBank/DDBJ databases">
        <authorList>
            <person name="Shen H."/>
        </authorList>
    </citation>
    <scope>NUCLEOTIDE SEQUENCE</scope>
    <source>
        <strain evidence="5">TNR-22</strain>
    </source>
</reference>
<comment type="caution">
    <text evidence="5">The sequence shown here is derived from an EMBL/GenBank/DDBJ whole genome shotgun (WGS) entry which is preliminary data.</text>
</comment>
<evidence type="ECO:0000256" key="2">
    <source>
        <dbReference type="ARBA" id="ARBA00023125"/>
    </source>
</evidence>
<dbReference type="InterPro" id="IPR036390">
    <property type="entry name" value="WH_DNA-bd_sf"/>
</dbReference>
<keyword evidence="3" id="KW-0804">Transcription</keyword>
<dbReference type="InterPro" id="IPR014710">
    <property type="entry name" value="RmlC-like_jellyroll"/>
</dbReference>
<keyword evidence="6" id="KW-1185">Reference proteome</keyword>
<sequence>MQGEANETYTNMVHGVVKLTKYMADGRQQIVSLKFAPSLVGKCAHRESAVSALTATEAQVCSFPRDVLEMIASKSPAVETRMHQQALMELDQAREWMLALGRKNAQEKLATFLVMVARSNSRNSQMRQQFQLPLNRTEIADFLGLTIETVSRQLTRLRQSNVISLRDSRHVTINDSRALELMSDHSLAQTLSH</sequence>
<name>A0ABT8YJ57_9HYPH</name>
<dbReference type="Proteomes" id="UP001174932">
    <property type="component" value="Unassembled WGS sequence"/>
</dbReference>
<dbReference type="InterPro" id="IPR000595">
    <property type="entry name" value="cNMP-bd_dom"/>
</dbReference>
<feature type="domain" description="HTH crp-type" evidence="4">
    <location>
        <begin position="103"/>
        <end position="177"/>
    </location>
</feature>
<evidence type="ECO:0000313" key="5">
    <source>
        <dbReference type="EMBL" id="MDO6963368.1"/>
    </source>
</evidence>
<dbReference type="SUPFAM" id="SSF46785">
    <property type="entry name" value="Winged helix' DNA-binding domain"/>
    <property type="match status" value="1"/>
</dbReference>
<dbReference type="SMART" id="SM00419">
    <property type="entry name" value="HTH_CRP"/>
    <property type="match status" value="1"/>
</dbReference>
<dbReference type="SUPFAM" id="SSF51206">
    <property type="entry name" value="cAMP-binding domain-like"/>
    <property type="match status" value="1"/>
</dbReference>
<reference evidence="5" key="1">
    <citation type="journal article" date="2015" name="Int. J. Syst. Evol. Microbiol.">
        <title>Rhizobium alvei sp. nov., isolated from a freshwater river.</title>
        <authorList>
            <person name="Sheu S.Y."/>
            <person name="Huang H.W."/>
            <person name="Young C.C."/>
            <person name="Chen W.M."/>
        </authorList>
    </citation>
    <scope>NUCLEOTIDE SEQUENCE</scope>
    <source>
        <strain evidence="5">TNR-22</strain>
    </source>
</reference>
<dbReference type="Gene3D" id="2.60.120.10">
    <property type="entry name" value="Jelly Rolls"/>
    <property type="match status" value="1"/>
</dbReference>
<dbReference type="InterPro" id="IPR050397">
    <property type="entry name" value="Env_Response_Regulators"/>
</dbReference>
<evidence type="ECO:0000259" key="4">
    <source>
        <dbReference type="PROSITE" id="PS51063"/>
    </source>
</evidence>
<proteinExistence type="predicted"/>
<keyword evidence="1" id="KW-0805">Transcription regulation</keyword>
<dbReference type="InterPro" id="IPR036388">
    <property type="entry name" value="WH-like_DNA-bd_sf"/>
</dbReference>
<dbReference type="InterPro" id="IPR018490">
    <property type="entry name" value="cNMP-bd_dom_sf"/>
</dbReference>
<dbReference type="PRINTS" id="PR00034">
    <property type="entry name" value="HTHCRP"/>
</dbReference>
<evidence type="ECO:0000256" key="1">
    <source>
        <dbReference type="ARBA" id="ARBA00023015"/>
    </source>
</evidence>
<dbReference type="PANTHER" id="PTHR24567:SF75">
    <property type="entry name" value="FUMARATE AND NITRATE REDUCTION REGULATORY PROTEIN"/>
    <property type="match status" value="1"/>
</dbReference>
<dbReference type="PANTHER" id="PTHR24567">
    <property type="entry name" value="CRP FAMILY TRANSCRIPTIONAL REGULATORY PROTEIN"/>
    <property type="match status" value="1"/>
</dbReference>
<evidence type="ECO:0000256" key="3">
    <source>
        <dbReference type="ARBA" id="ARBA00023163"/>
    </source>
</evidence>
<keyword evidence="2" id="KW-0238">DNA-binding</keyword>
<dbReference type="EMBL" id="JAUOZU010000005">
    <property type="protein sequence ID" value="MDO6963368.1"/>
    <property type="molecule type" value="Genomic_DNA"/>
</dbReference>
<dbReference type="Pfam" id="PF13545">
    <property type="entry name" value="HTH_Crp_2"/>
    <property type="match status" value="1"/>
</dbReference>
<gene>
    <name evidence="5" type="ORF">Q4481_05320</name>
</gene>
<accession>A0ABT8YJ57</accession>
<evidence type="ECO:0000313" key="6">
    <source>
        <dbReference type="Proteomes" id="UP001174932"/>
    </source>
</evidence>
<protein>
    <submittedName>
        <fullName evidence="5">Crp/Fnr family transcriptional regulator</fullName>
    </submittedName>
</protein>
<dbReference type="CDD" id="cd00092">
    <property type="entry name" value="HTH_CRP"/>
    <property type="match status" value="1"/>
</dbReference>
<organism evidence="5 6">
    <name type="scientific">Rhizobium alvei</name>
    <dbReference type="NCBI Taxonomy" id="1132659"/>
    <lineage>
        <taxon>Bacteria</taxon>
        <taxon>Pseudomonadati</taxon>
        <taxon>Pseudomonadota</taxon>
        <taxon>Alphaproteobacteria</taxon>
        <taxon>Hyphomicrobiales</taxon>
        <taxon>Rhizobiaceae</taxon>
        <taxon>Rhizobium/Agrobacterium group</taxon>
        <taxon>Rhizobium</taxon>
    </lineage>
</organism>